<gene>
    <name evidence="2" type="ORF">Tfer_0366</name>
</gene>
<evidence type="ECO:0000313" key="2">
    <source>
        <dbReference type="EMBL" id="KNZ70688.1"/>
    </source>
</evidence>
<evidence type="ECO:0000256" key="1">
    <source>
        <dbReference type="SAM" id="Phobius"/>
    </source>
</evidence>
<keyword evidence="3" id="KW-1185">Reference proteome</keyword>
<feature type="transmembrane region" description="Helical" evidence="1">
    <location>
        <begin position="41"/>
        <end position="64"/>
    </location>
</feature>
<dbReference type="Proteomes" id="UP000037175">
    <property type="component" value="Unassembled WGS sequence"/>
</dbReference>
<evidence type="ECO:0008006" key="4">
    <source>
        <dbReference type="Google" id="ProtNLM"/>
    </source>
</evidence>
<sequence length="192" mass="21037">MGMGTVMEMEMGTGMEMVTTNRKETVIDAGPKSKNYKVSGFTLIELTVACAIIFLVTAAVYGLLYSGVASYNFSGDQAEIQQNARAAIYRMAVDIKNAQKILTTSGKSTPSRLCLKIDDSREVWFLLDDNRLMRQWRTETGSLIKEEIVADCVKDLQFANIQNDFVTITVSTGKGTAGYTVTTAVSVAGWED</sequence>
<dbReference type="Pfam" id="PF07963">
    <property type="entry name" value="N_methyl"/>
    <property type="match status" value="1"/>
</dbReference>
<accession>A0A0L6W5N4</accession>
<keyword evidence="1" id="KW-0812">Transmembrane</keyword>
<evidence type="ECO:0000313" key="3">
    <source>
        <dbReference type="Proteomes" id="UP000037175"/>
    </source>
</evidence>
<dbReference type="InterPro" id="IPR045584">
    <property type="entry name" value="Pilin-like"/>
</dbReference>
<dbReference type="AlphaFoldDB" id="A0A0L6W5N4"/>
<name>A0A0L6W5N4_9FIRM</name>
<reference evidence="3" key="1">
    <citation type="submission" date="2015-07" db="EMBL/GenBank/DDBJ databases">
        <title>Complete Genome of Thermincola ferriacetica strain Z-0001T.</title>
        <authorList>
            <person name="Lusk B."/>
            <person name="Badalamenti J.P."/>
            <person name="Parameswaran P."/>
            <person name="Bond D.R."/>
            <person name="Torres C.I."/>
        </authorList>
    </citation>
    <scope>NUCLEOTIDE SEQUENCE [LARGE SCALE GENOMIC DNA]</scope>
    <source>
        <strain evidence="3">Z-0001</strain>
    </source>
</reference>
<comment type="caution">
    <text evidence="2">The sequence shown here is derived from an EMBL/GenBank/DDBJ whole genome shotgun (WGS) entry which is preliminary data.</text>
</comment>
<proteinExistence type="predicted"/>
<dbReference type="SUPFAM" id="SSF54523">
    <property type="entry name" value="Pili subunits"/>
    <property type="match status" value="1"/>
</dbReference>
<dbReference type="InterPro" id="IPR012902">
    <property type="entry name" value="N_methyl_site"/>
</dbReference>
<organism evidence="2 3">
    <name type="scientific">Thermincola ferriacetica</name>
    <dbReference type="NCBI Taxonomy" id="281456"/>
    <lineage>
        <taxon>Bacteria</taxon>
        <taxon>Bacillati</taxon>
        <taxon>Bacillota</taxon>
        <taxon>Clostridia</taxon>
        <taxon>Eubacteriales</taxon>
        <taxon>Thermincolaceae</taxon>
        <taxon>Thermincola</taxon>
    </lineage>
</organism>
<keyword evidence="1" id="KW-0472">Membrane</keyword>
<keyword evidence="1" id="KW-1133">Transmembrane helix</keyword>
<protein>
    <recommendedName>
        <fullName evidence="4">Prepilin-type N-terminal cleavage/methylation domain-containing protein</fullName>
    </recommendedName>
</protein>
<dbReference type="EMBL" id="LGTE01000002">
    <property type="protein sequence ID" value="KNZ70688.1"/>
    <property type="molecule type" value="Genomic_DNA"/>
</dbReference>